<dbReference type="InterPro" id="IPR007621">
    <property type="entry name" value="TPM_dom"/>
</dbReference>
<dbReference type="Gene3D" id="3.10.310.50">
    <property type="match status" value="1"/>
</dbReference>
<gene>
    <name evidence="2" type="ORF">G3567_12095</name>
</gene>
<dbReference type="Pfam" id="PF04536">
    <property type="entry name" value="TPM_phosphatase"/>
    <property type="match status" value="1"/>
</dbReference>
<name>A0A6B3RBJ0_9FLAO</name>
<proteinExistence type="predicted"/>
<reference evidence="2 3" key="1">
    <citation type="submission" date="2020-02" db="EMBL/GenBank/DDBJ databases">
        <title>Flavobacteriaceae Psychroflexus bacterium YR1-1, complete genome.</title>
        <authorList>
            <person name="Li Y."/>
            <person name="Wu S."/>
        </authorList>
    </citation>
    <scope>NUCLEOTIDE SEQUENCE [LARGE SCALE GENOMIC DNA]</scope>
    <source>
        <strain evidence="2 3">YR1-1</strain>
    </source>
</reference>
<dbReference type="PANTHER" id="PTHR30373">
    <property type="entry name" value="UPF0603 PROTEIN YGCG"/>
    <property type="match status" value="1"/>
</dbReference>
<dbReference type="RefSeq" id="WP_164005653.1">
    <property type="nucleotide sequence ID" value="NZ_JAAIKD010000007.1"/>
</dbReference>
<comment type="caution">
    <text evidence="2">The sequence shown here is derived from an EMBL/GenBank/DDBJ whole genome shotgun (WGS) entry which is preliminary data.</text>
</comment>
<sequence length="145" mass="16694">MMKVSEFINPADEHDIVEAIKEAELNTSGEIRVHIEHKCPKDRFERALEIFEKLEMHKTELSNGVLIYVAIDDHQLVILGDKGINDVVPKGFWESTRDEILSQFKHQHFKRGLVNGILEAGKQLKQHFPYQSDDTNELDNEISKG</sequence>
<dbReference type="AlphaFoldDB" id="A0A6B3RBJ0"/>
<evidence type="ECO:0000259" key="1">
    <source>
        <dbReference type="Pfam" id="PF04536"/>
    </source>
</evidence>
<feature type="domain" description="TPM" evidence="1">
    <location>
        <begin position="6"/>
        <end position="122"/>
    </location>
</feature>
<organism evidence="2 3">
    <name type="scientific">Psychroflexus aurantiacus</name>
    <dbReference type="NCBI Taxonomy" id="2709310"/>
    <lineage>
        <taxon>Bacteria</taxon>
        <taxon>Pseudomonadati</taxon>
        <taxon>Bacteroidota</taxon>
        <taxon>Flavobacteriia</taxon>
        <taxon>Flavobacteriales</taxon>
        <taxon>Flavobacteriaceae</taxon>
        <taxon>Psychroflexus</taxon>
    </lineage>
</organism>
<evidence type="ECO:0000313" key="2">
    <source>
        <dbReference type="EMBL" id="NEV94884.1"/>
    </source>
</evidence>
<protein>
    <submittedName>
        <fullName evidence="2">TPM domain-containing protein</fullName>
    </submittedName>
</protein>
<accession>A0A6B3RBJ0</accession>
<evidence type="ECO:0000313" key="3">
    <source>
        <dbReference type="Proteomes" id="UP000478505"/>
    </source>
</evidence>
<dbReference type="PANTHER" id="PTHR30373:SF8">
    <property type="entry name" value="BLL7265 PROTEIN"/>
    <property type="match status" value="1"/>
</dbReference>
<dbReference type="EMBL" id="JAAIKD010000007">
    <property type="protein sequence ID" value="NEV94884.1"/>
    <property type="molecule type" value="Genomic_DNA"/>
</dbReference>
<keyword evidence="3" id="KW-1185">Reference proteome</keyword>
<dbReference type="Proteomes" id="UP000478505">
    <property type="component" value="Unassembled WGS sequence"/>
</dbReference>